<sequence length="405" mass="42183">MSRCLFVVPPLSGHINPAAEVAAELAARGHTVAWAGRPGIIGRLVGEEAEVYVCAGPDGLEGRPPGLRGVAALQFLWQEFFVPLADAMAPGVAAAIDHFRPDVVVSDQQTLAGALVAERLGVPYATSATTSAELTGSLAGMPSVAAWLTGLLAALRARIGDPAATGDPRFSPRLTLAFTTPEFLGPVQRPPEGVRFVGPALPGRPAYGDFPWEWLGRRPGAALVLVTLGTVNRDAGARFLAETAAALRERSDRLRAVVADPGGALAGTDTGPTVLIRSFVPQRALLQHVSAVICHAGHNTVTESLWHGIPLVVAPIRDDQPVVAQQVVDAGAGVRLRFGRADRAHIGAALDTVLTEPRYHEAARRIGTSFHRAGGAGAAATHLEELAGHPTAQRDQGEGTAHGSP</sequence>
<proteinExistence type="inferred from homology"/>
<dbReference type="InterPro" id="IPR002213">
    <property type="entry name" value="UDP_glucos_trans"/>
</dbReference>
<dbReference type="InterPro" id="IPR035595">
    <property type="entry name" value="UDP_glycos_trans_CS"/>
</dbReference>
<dbReference type="PANTHER" id="PTHR48050:SF13">
    <property type="entry name" value="STEROL 3-BETA-GLUCOSYLTRANSFERASE UGT80A2"/>
    <property type="match status" value="1"/>
</dbReference>
<keyword evidence="1 2" id="KW-0808">Transferase</keyword>
<evidence type="ECO:0000256" key="1">
    <source>
        <dbReference type="ARBA" id="ARBA00022679"/>
    </source>
</evidence>
<dbReference type="Gene3D" id="3.40.50.2000">
    <property type="entry name" value="Glycogen Phosphorylase B"/>
    <property type="match status" value="2"/>
</dbReference>
<reference evidence="3" key="1">
    <citation type="submission" date="2022-08" db="EMBL/GenBank/DDBJ databases">
        <authorList>
            <person name="Somphong A."/>
            <person name="Phongsopitanun W."/>
        </authorList>
    </citation>
    <scope>NUCLEOTIDE SEQUENCE</scope>
    <source>
        <strain evidence="3">LP05-1</strain>
    </source>
</reference>
<dbReference type="InterPro" id="IPR050426">
    <property type="entry name" value="Glycosyltransferase_28"/>
</dbReference>
<protein>
    <submittedName>
        <fullName evidence="3">Glycosyltransferase</fullName>
    </submittedName>
</protein>
<dbReference type="Proteomes" id="UP001431313">
    <property type="component" value="Unassembled WGS sequence"/>
</dbReference>
<dbReference type="SUPFAM" id="SSF53756">
    <property type="entry name" value="UDP-Glycosyltransferase/glycogen phosphorylase"/>
    <property type="match status" value="1"/>
</dbReference>
<gene>
    <name evidence="3" type="ORF">NX801_08750</name>
</gene>
<dbReference type="Pfam" id="PF00201">
    <property type="entry name" value="UDPGT"/>
    <property type="match status" value="1"/>
</dbReference>
<comment type="caution">
    <text evidence="3">The sequence shown here is derived from an EMBL/GenBank/DDBJ whole genome shotgun (WGS) entry which is preliminary data.</text>
</comment>
<evidence type="ECO:0000313" key="3">
    <source>
        <dbReference type="EMBL" id="MCS0635750.1"/>
    </source>
</evidence>
<dbReference type="PANTHER" id="PTHR48050">
    <property type="entry name" value="STEROL 3-BETA-GLUCOSYLTRANSFERASE"/>
    <property type="match status" value="1"/>
</dbReference>
<dbReference type="CDD" id="cd03784">
    <property type="entry name" value="GT1_Gtf-like"/>
    <property type="match status" value="1"/>
</dbReference>
<dbReference type="EMBL" id="JANUGQ010000005">
    <property type="protein sequence ID" value="MCS0635750.1"/>
    <property type="molecule type" value="Genomic_DNA"/>
</dbReference>
<dbReference type="RefSeq" id="WP_258786634.1">
    <property type="nucleotide sequence ID" value="NZ_JANUGQ010000005.1"/>
</dbReference>
<dbReference type="PROSITE" id="PS00375">
    <property type="entry name" value="UDPGT"/>
    <property type="match status" value="1"/>
</dbReference>
<organism evidence="3 4">
    <name type="scientific">Streptomyces pyxinae</name>
    <dbReference type="NCBI Taxonomy" id="2970734"/>
    <lineage>
        <taxon>Bacteria</taxon>
        <taxon>Bacillati</taxon>
        <taxon>Actinomycetota</taxon>
        <taxon>Actinomycetes</taxon>
        <taxon>Kitasatosporales</taxon>
        <taxon>Streptomycetaceae</taxon>
        <taxon>Streptomyces</taxon>
    </lineage>
</organism>
<evidence type="ECO:0000313" key="4">
    <source>
        <dbReference type="Proteomes" id="UP001431313"/>
    </source>
</evidence>
<accession>A0ABT2CEC4</accession>
<name>A0ABT2CEC4_9ACTN</name>
<comment type="similarity">
    <text evidence="2">Belongs to the UDP-glycosyltransferase family.</text>
</comment>
<keyword evidence="4" id="KW-1185">Reference proteome</keyword>
<evidence type="ECO:0000256" key="2">
    <source>
        <dbReference type="RuleBase" id="RU003718"/>
    </source>
</evidence>
<keyword evidence="2" id="KW-0328">Glycosyltransferase</keyword>